<evidence type="ECO:0000313" key="4">
    <source>
        <dbReference type="EMBL" id="PWR23905.1"/>
    </source>
</evidence>
<dbReference type="Proteomes" id="UP000246077">
    <property type="component" value="Unassembled WGS sequence"/>
</dbReference>
<dbReference type="OrthoDB" id="7227972at2"/>
<dbReference type="SUPFAM" id="SSF56300">
    <property type="entry name" value="Metallo-dependent phosphatases"/>
    <property type="match status" value="1"/>
</dbReference>
<dbReference type="InterPro" id="IPR018511">
    <property type="entry name" value="Hemolysin-typ_Ca-bd_CS"/>
</dbReference>
<dbReference type="InterPro" id="IPR013320">
    <property type="entry name" value="ConA-like_dom_sf"/>
</dbReference>
<feature type="domain" description="PKD/Chitinase" evidence="3">
    <location>
        <begin position="438"/>
        <end position="521"/>
    </location>
</feature>
<dbReference type="RefSeq" id="WP_109919936.1">
    <property type="nucleotide sequence ID" value="NZ_QGLF01000001.1"/>
</dbReference>
<dbReference type="PANTHER" id="PTHR38340:SF1">
    <property type="entry name" value="S-LAYER PROTEIN"/>
    <property type="match status" value="1"/>
</dbReference>
<dbReference type="InterPro" id="IPR029052">
    <property type="entry name" value="Metallo-depent_PP-like"/>
</dbReference>
<dbReference type="Gene3D" id="2.60.120.560">
    <property type="entry name" value="Exo-inulinase, domain 1"/>
    <property type="match status" value="2"/>
</dbReference>
<dbReference type="PANTHER" id="PTHR38340">
    <property type="entry name" value="S-LAYER PROTEIN"/>
    <property type="match status" value="1"/>
</dbReference>
<dbReference type="Gene3D" id="2.60.40.10">
    <property type="entry name" value="Immunoglobulins"/>
    <property type="match status" value="3"/>
</dbReference>
<dbReference type="SUPFAM" id="SSF49899">
    <property type="entry name" value="Concanavalin A-like lectins/glucanases"/>
    <property type="match status" value="1"/>
</dbReference>
<dbReference type="GO" id="GO:0016787">
    <property type="term" value="F:hydrolase activity"/>
    <property type="evidence" value="ECO:0007669"/>
    <property type="project" value="InterPro"/>
</dbReference>
<feature type="domain" description="PKD/Chitinase" evidence="3">
    <location>
        <begin position="956"/>
        <end position="1035"/>
    </location>
</feature>
<dbReference type="PRINTS" id="PR00313">
    <property type="entry name" value="CABNDNGRPT"/>
</dbReference>
<evidence type="ECO:0000313" key="5">
    <source>
        <dbReference type="Proteomes" id="UP000246077"/>
    </source>
</evidence>
<dbReference type="Gene3D" id="3.60.21.10">
    <property type="match status" value="1"/>
</dbReference>
<dbReference type="SMART" id="SM00089">
    <property type="entry name" value="PKD"/>
    <property type="match status" value="2"/>
</dbReference>
<dbReference type="InterPro" id="IPR013783">
    <property type="entry name" value="Ig-like_fold"/>
</dbReference>
<accession>A0A317EFF0</accession>
<dbReference type="Pfam" id="PF00353">
    <property type="entry name" value="HemolysinCabind"/>
    <property type="match status" value="4"/>
</dbReference>
<dbReference type="InterPro" id="IPR001343">
    <property type="entry name" value="Hemolysn_Ca-bd"/>
</dbReference>
<dbReference type="PROSITE" id="PS00330">
    <property type="entry name" value="HEMOLYSIN_CALCIUM"/>
    <property type="match status" value="2"/>
</dbReference>
<dbReference type="InterPro" id="IPR050557">
    <property type="entry name" value="RTX_toxin/Mannuronan_C5-epim"/>
</dbReference>
<sequence>MALFPLIKDSISDRLVTPNTEAQSIDLKKVFGVAGAGGYTFSVQSSDPAVVKGATIDPATGILTFAYGTLGVSDITVTCRDLLGITVTDEFRIRVAGENAYTIAVLPDTQDYTDAGPLDPTFGKMTQWLVDNKDSHNIQFVVHVGDITQSNTTIQYGVADAALNKLDGVIPYSVLPGNHDGTSSIYDGGNFDKYFSPAQQAAANPTTFGGTYDQEPESGRNNYQTFTAPDGTKWLVLSLEFGAREDVLRWAGEVIEGHLDHRVILANHSYMTWAGRHDATGAPLYDEGTGPDYGIGSSTERASDGEMMYRALVQKYPNVTFTFSGHIFGDGAETLVSYNQYGQPVYQMMVNYQDGVAREITGNGDSGKGGNGGNGAIRLIVIDPDNGTMSTETYFVNFDEYLAGGRANGALAGAYRGHQESYEVDLGTPLVAAVAKAGNDIQVKAAGAGTAAVTLHGEGTLNPAKDAGLSHVWKDDDGHVVARGATPTLDLAPGNHRFTLEVADSAGRVSTDGVLVQVGNGSTLLMDNFNDGDAAGWGRPGENATAIGFGTPESFGLPAIPGGAEAVAAIPALTNTQSLVVSPNLGAPQGSLLASYSLVFDIYVKNGGNGAFTSLLQTDLTNTSDGDLFIRNLGNGTGGIGIGGDYEGGFKYDAWQRLAVTYAEQADGSVLLTKYVDGVKVGDQTISGDRFKLDLANGAALFTDEDGETNNVFVSSLLITDKVYTADEIAALGGVKAGGIVGAAPTQGSVQFDFTNGTLAPTFGVSTLSLGDSNGGSGSFLVKGSAASRDTVAEGQAGLEGRVYEQSDSANNTLVWNDPAAKAWKNYVYEATLATTDNDGIGVVFYYQDAGNHYRFVLNAEGNTRSLIKVQGGVETILAVTHAGTPFQQDMAVKVVAQDGRIAVFLDGTDVFGTVADQAPLAGGTVGFYSDTQRSSQFDDVSVNPVRLTAEAGALAPALDRDGDGRVDVTLDGGASYAPGAIAAYEWLNAAGEVVATGARPTLALGAGQHELTLKVTDGAGATATDKVFVEVVGKDRILLDEDFGAADSLSAWKIVDEGTKGGVGADGKASDWKLVDGQLVQLSGLMSDQLTWTGASAANDWQKGWSPLGDGVNVLRKGTYALYDQAAALEWQDYAVEATIATPDKDALGLLFYYKDAGNYYKLELDANGDYDRNPSNGAGSLFQLIQVKDGIEKYLTQIPAKYTPGEAFDLRVEVLDGKIQAYVDGMELFAYAIEDRAHEGGTIGLFSWGSAGVAFDDVRVYALGDQPPAGPTVIAGTPGNDLLTGTAGDDEFDGKGGVDVILGGAGADVAIVGTLAPAIVGKVGDTTVLVDGDKALVLDSVETLRRADGTTAAVAALAVNGNLEGSASDDLLAASAEKPVVIGGAGDDVVTGGAGPVSVLAGGAADDILVGGSGRAIAVIDAAFADVTIRQMSLAEVKLYNRLLDARGIALDLDVPAYKVKGPDGTDVIQADVLKLNDRLIALAEPDDRILLGDGDDHHTATAGDDIVLGRGGNDVIDGGAGNDILAGGAGDDTLMGGAGNDWLVADRGADNLLGGSGDDRLLVLTGDGSSVAALGGSGRDIYILGFDPAQGRLDVDLIIADFAPGEDVINLAGLRDKGGARLDLADILAAATEDADGSAVIDLGAFAGAGGEAVAGSITLAGLAKADLTAGLFDTLTAIEPPRPLDDLLVA</sequence>
<dbReference type="SUPFAM" id="SSF51120">
    <property type="entry name" value="beta-Roll"/>
    <property type="match status" value="3"/>
</dbReference>
<dbReference type="InterPro" id="IPR010496">
    <property type="entry name" value="AL/BT2_dom"/>
</dbReference>
<dbReference type="GO" id="GO:0005576">
    <property type="term" value="C:extracellular region"/>
    <property type="evidence" value="ECO:0007669"/>
    <property type="project" value="UniProtKB-SubCell"/>
</dbReference>
<evidence type="ECO:0000256" key="1">
    <source>
        <dbReference type="ARBA" id="ARBA00004613"/>
    </source>
</evidence>
<dbReference type="Pfam" id="PF06439">
    <property type="entry name" value="3keto-disac_hyd"/>
    <property type="match status" value="1"/>
</dbReference>
<dbReference type="InterPro" id="IPR004843">
    <property type="entry name" value="Calcineurin-like_PHP"/>
</dbReference>
<reference evidence="5" key="1">
    <citation type="submission" date="2018-05" db="EMBL/GenBank/DDBJ databases">
        <title>Zavarzinia sp. HR-AS.</title>
        <authorList>
            <person name="Lee Y."/>
            <person name="Jeon C.O."/>
        </authorList>
    </citation>
    <scope>NUCLEOTIDE SEQUENCE [LARGE SCALE GENOMIC DNA]</scope>
    <source>
        <strain evidence="5">DSM 1231</strain>
    </source>
</reference>
<dbReference type="Pfam" id="PF00149">
    <property type="entry name" value="Metallophos"/>
    <property type="match status" value="1"/>
</dbReference>
<organism evidence="4 5">
    <name type="scientific">Zavarzinia compransoris</name>
    <dbReference type="NCBI Taxonomy" id="1264899"/>
    <lineage>
        <taxon>Bacteria</taxon>
        <taxon>Pseudomonadati</taxon>
        <taxon>Pseudomonadota</taxon>
        <taxon>Alphaproteobacteria</taxon>
        <taxon>Rhodospirillales</taxon>
        <taxon>Zavarziniaceae</taxon>
        <taxon>Zavarzinia</taxon>
    </lineage>
</organism>
<dbReference type="InterPro" id="IPR022409">
    <property type="entry name" value="PKD/Chitinase_dom"/>
</dbReference>
<comment type="caution">
    <text evidence="4">The sequence shown here is derived from an EMBL/GenBank/DDBJ whole genome shotgun (WGS) entry which is preliminary data.</text>
</comment>
<comment type="subcellular location">
    <subcellularLocation>
        <location evidence="1">Secreted</location>
    </subcellularLocation>
</comment>
<dbReference type="GO" id="GO:0005509">
    <property type="term" value="F:calcium ion binding"/>
    <property type="evidence" value="ECO:0007669"/>
    <property type="project" value="InterPro"/>
</dbReference>
<keyword evidence="2" id="KW-0964">Secreted</keyword>
<evidence type="ECO:0000259" key="3">
    <source>
        <dbReference type="SMART" id="SM00089"/>
    </source>
</evidence>
<gene>
    <name evidence="4" type="ORF">DKG75_04970</name>
</gene>
<keyword evidence="5" id="KW-1185">Reference proteome</keyword>
<protein>
    <recommendedName>
        <fullName evidence="3">PKD/Chitinase domain-containing protein</fullName>
    </recommendedName>
</protein>
<name>A0A317EFF0_9PROT</name>
<proteinExistence type="predicted"/>
<dbReference type="Gene3D" id="2.150.10.10">
    <property type="entry name" value="Serralysin-like metalloprotease, C-terminal"/>
    <property type="match status" value="2"/>
</dbReference>
<dbReference type="EMBL" id="QGLF01000001">
    <property type="protein sequence ID" value="PWR23905.1"/>
    <property type="molecule type" value="Genomic_DNA"/>
</dbReference>
<evidence type="ECO:0000256" key="2">
    <source>
        <dbReference type="ARBA" id="ARBA00022525"/>
    </source>
</evidence>
<dbReference type="InterPro" id="IPR011049">
    <property type="entry name" value="Serralysin-like_metalloprot_C"/>
</dbReference>